<evidence type="ECO:0000256" key="5">
    <source>
        <dbReference type="SAM" id="MobiDB-lite"/>
    </source>
</evidence>
<dbReference type="EMBL" id="AP022583">
    <property type="protein sequence ID" value="BBY07705.1"/>
    <property type="molecule type" value="Genomic_DNA"/>
</dbReference>
<dbReference type="OrthoDB" id="9087497at2"/>
<reference evidence="7" key="3">
    <citation type="submission" date="2020-02" db="EMBL/GenBank/DDBJ databases">
        <authorList>
            <person name="Matsumoto Y."/>
            <person name="Motooka D."/>
            <person name="Nakamura S."/>
        </authorList>
    </citation>
    <scope>NUCLEOTIDE SEQUENCE</scope>
    <source>
        <strain evidence="7">JCM 16367</strain>
    </source>
</reference>
<reference evidence="8 9" key="1">
    <citation type="submission" date="2017-02" db="EMBL/GenBank/DDBJ databases">
        <title>The new phylogeny of genus Mycobacterium.</title>
        <authorList>
            <person name="Tortoli E."/>
            <person name="Trovato A."/>
            <person name="Cirillo D.M."/>
        </authorList>
    </citation>
    <scope>NUCLEOTIDE SEQUENCE [LARGE SCALE GENOMIC DNA]</scope>
    <source>
        <strain evidence="8 9">DSM 45145</strain>
    </source>
</reference>
<dbReference type="EMBL" id="MVIC01000025">
    <property type="protein sequence ID" value="ORB13330.1"/>
    <property type="molecule type" value="Genomic_DNA"/>
</dbReference>
<organism evidence="7 10">
    <name type="scientific">Mycobacterium noviomagense</name>
    <dbReference type="NCBI Taxonomy" id="459858"/>
    <lineage>
        <taxon>Bacteria</taxon>
        <taxon>Bacillati</taxon>
        <taxon>Actinomycetota</taxon>
        <taxon>Actinomycetes</taxon>
        <taxon>Mycobacteriales</taxon>
        <taxon>Mycobacteriaceae</taxon>
        <taxon>Mycobacterium</taxon>
    </lineage>
</organism>
<evidence type="ECO:0000313" key="10">
    <source>
        <dbReference type="Proteomes" id="UP000466894"/>
    </source>
</evidence>
<dbReference type="GO" id="GO:0016410">
    <property type="term" value="F:N-acyltransferase activity"/>
    <property type="evidence" value="ECO:0007669"/>
    <property type="project" value="TreeGrafter"/>
</dbReference>
<dbReference type="SMART" id="SM01006">
    <property type="entry name" value="AlcB"/>
    <property type="match status" value="1"/>
</dbReference>
<feature type="region of interest" description="Disordered" evidence="5">
    <location>
        <begin position="1"/>
        <end position="28"/>
    </location>
</feature>
<name>A0A7I7PGN9_9MYCO</name>
<gene>
    <name evidence="8" type="ORF">BST37_14055</name>
    <name evidence="7" type="ORF">MNVI_30230</name>
</gene>
<evidence type="ECO:0000313" key="7">
    <source>
        <dbReference type="EMBL" id="BBY07705.1"/>
    </source>
</evidence>
<protein>
    <recommendedName>
        <fullName evidence="3">Lysine N-acyltransferase MbtK</fullName>
    </recommendedName>
    <alternativeName>
        <fullName evidence="4">Mycobactin synthase protein K</fullName>
    </alternativeName>
</protein>
<dbReference type="InterPro" id="IPR016181">
    <property type="entry name" value="Acyl_CoA_acyltransferase"/>
</dbReference>
<accession>A0A7I7PGN9</accession>
<evidence type="ECO:0000313" key="9">
    <source>
        <dbReference type="Proteomes" id="UP000192374"/>
    </source>
</evidence>
<sequence>MAETDPILPRELTDDLPDEVRNLPPPPSTLELPEPFAMRLADPDADAQMIAEWMNQPLLADAWESAWPTSRWYRYLRAQLDGSYSRPFIGSLDGIDGAYFEIYWAAKDSIATRYEADPYDVGIHAAVPDERVLKKGIVQSLLPHLALSVLKYEPRCRRIMFDPDHRNQMGRRFCERAGCVFLGEHDMRNRRMALYALVRSPDDVPRLRAQPNQ</sequence>
<proteinExistence type="predicted"/>
<keyword evidence="9" id="KW-1185">Reference proteome</keyword>
<dbReference type="Proteomes" id="UP000466894">
    <property type="component" value="Chromosome"/>
</dbReference>
<evidence type="ECO:0000256" key="4">
    <source>
        <dbReference type="ARBA" id="ARBA00031122"/>
    </source>
</evidence>
<dbReference type="Proteomes" id="UP000192374">
    <property type="component" value="Unassembled WGS sequence"/>
</dbReference>
<dbReference type="PANTHER" id="PTHR31438">
    <property type="entry name" value="LYSINE N-ACYLTRANSFERASE C17G9.06C-RELATED"/>
    <property type="match status" value="1"/>
</dbReference>
<comment type="pathway">
    <text evidence="2">Siderophore biosynthesis; mycobactin biosynthesis.</text>
</comment>
<dbReference type="AlphaFoldDB" id="A0A7I7PGN9"/>
<dbReference type="GO" id="GO:0019290">
    <property type="term" value="P:siderophore biosynthetic process"/>
    <property type="evidence" value="ECO:0007669"/>
    <property type="project" value="InterPro"/>
</dbReference>
<dbReference type="SUPFAM" id="SSF55729">
    <property type="entry name" value="Acyl-CoA N-acyltransferases (Nat)"/>
    <property type="match status" value="1"/>
</dbReference>
<dbReference type="UniPathway" id="UPA00011"/>
<evidence type="ECO:0000256" key="1">
    <source>
        <dbReference type="ARBA" id="ARBA00003818"/>
    </source>
</evidence>
<feature type="domain" description="Acyltransferase MbtK/IucB-like conserved" evidence="6">
    <location>
        <begin position="39"/>
        <end position="86"/>
    </location>
</feature>
<dbReference type="InterPro" id="IPR019432">
    <property type="entry name" value="Acyltransferase_MbtK/IucB-like"/>
</dbReference>
<comment type="function">
    <text evidence="1">Acyltransferase required for the direct transfer of medium- to long-chain fatty acyl moieties from a carrier protein (MbtL) on to the epsilon-amino group of lysine residue in the mycobactin core.</text>
</comment>
<evidence type="ECO:0000259" key="6">
    <source>
        <dbReference type="SMART" id="SM01006"/>
    </source>
</evidence>
<evidence type="ECO:0000313" key="8">
    <source>
        <dbReference type="EMBL" id="ORB13330.1"/>
    </source>
</evidence>
<dbReference type="KEGG" id="mnv:MNVI_30230"/>
<dbReference type="Gene3D" id="3.40.630.30">
    <property type="match status" value="1"/>
</dbReference>
<reference evidence="7 10" key="2">
    <citation type="journal article" date="2019" name="Emerg. Microbes Infect.">
        <title>Comprehensive subspecies identification of 175 nontuberculous mycobacteria species based on 7547 genomic profiles.</title>
        <authorList>
            <person name="Matsumoto Y."/>
            <person name="Kinjo T."/>
            <person name="Motooka D."/>
            <person name="Nabeya D."/>
            <person name="Jung N."/>
            <person name="Uechi K."/>
            <person name="Horii T."/>
            <person name="Iida T."/>
            <person name="Fujita J."/>
            <person name="Nakamura S."/>
        </authorList>
    </citation>
    <scope>NUCLEOTIDE SEQUENCE [LARGE SCALE GENOMIC DNA]</scope>
    <source>
        <strain evidence="7 10">JCM 16367</strain>
    </source>
</reference>
<evidence type="ECO:0000256" key="3">
    <source>
        <dbReference type="ARBA" id="ARBA00020586"/>
    </source>
</evidence>
<dbReference type="RefSeq" id="WP_083088387.1">
    <property type="nucleotide sequence ID" value="NZ_AP022583.1"/>
</dbReference>
<dbReference type="PANTHER" id="PTHR31438:SF1">
    <property type="entry name" value="LYSINE N-ACYLTRANSFERASE C17G9.06C-RELATED"/>
    <property type="match status" value="1"/>
</dbReference>
<dbReference type="Pfam" id="PF13523">
    <property type="entry name" value="Acetyltransf_8"/>
    <property type="match status" value="1"/>
</dbReference>
<evidence type="ECO:0000256" key="2">
    <source>
        <dbReference type="ARBA" id="ARBA00005102"/>
    </source>
</evidence>